<dbReference type="AlphaFoldDB" id="A0A1P8LKY9"/>
<protein>
    <submittedName>
        <fullName evidence="2">Uncharacterized protein</fullName>
    </submittedName>
</protein>
<accession>A0A1P8LKY9</accession>
<dbReference type="Proteomes" id="UP000186547">
    <property type="component" value="Chromosome"/>
</dbReference>
<evidence type="ECO:0000313" key="2">
    <source>
        <dbReference type="EMBL" id="APW96454.1"/>
    </source>
</evidence>
<dbReference type="KEGG" id="hlc:CHINAEXTREME01145"/>
<evidence type="ECO:0000313" key="3">
    <source>
        <dbReference type="Proteomes" id="UP000186547"/>
    </source>
</evidence>
<organism evidence="2 3">
    <name type="scientific">Natronobacterium lacisalsi AJ5</name>
    <dbReference type="NCBI Taxonomy" id="358396"/>
    <lineage>
        <taxon>Archaea</taxon>
        <taxon>Methanobacteriati</taxon>
        <taxon>Methanobacteriota</taxon>
        <taxon>Stenosarchaea group</taxon>
        <taxon>Halobacteria</taxon>
        <taxon>Halobacteriales</taxon>
        <taxon>Natrialbaceae</taxon>
        <taxon>Natronobacterium</taxon>
    </lineage>
</organism>
<evidence type="ECO:0000256" key="1">
    <source>
        <dbReference type="SAM" id="MobiDB-lite"/>
    </source>
</evidence>
<name>A0A1P8LKY9_NATLA</name>
<sequence>MRVVLNESTQTIHKPARSNRQSTACGALRHVSPARIRETTRRVPDSATDDDTYCGRCFDVGSGY</sequence>
<gene>
    <name evidence="2" type="ORF">CHINAEXTREME_01145</name>
</gene>
<proteinExistence type="predicted"/>
<dbReference type="EMBL" id="CP019285">
    <property type="protein sequence ID" value="APW96454.1"/>
    <property type="molecule type" value="Genomic_DNA"/>
</dbReference>
<reference evidence="2 3" key="1">
    <citation type="journal article" date="2011" name="J. Bacteriol.">
        <title>Genome sequence of Halobiforma lacisalsi AJ5, an extremely halophilic archaeon which harbors a bop gene.</title>
        <authorList>
            <person name="Jiang X."/>
            <person name="Wang S."/>
            <person name="Cheng H."/>
            <person name="Huo Y."/>
            <person name="Zhang X."/>
            <person name="Zhu X."/>
            <person name="Han X."/>
            <person name="Ni P."/>
            <person name="Wu M."/>
        </authorList>
    </citation>
    <scope>NUCLEOTIDE SEQUENCE [LARGE SCALE GENOMIC DNA]</scope>
    <source>
        <strain evidence="2 3">AJ5</strain>
    </source>
</reference>
<feature type="region of interest" description="Disordered" evidence="1">
    <location>
        <begin position="1"/>
        <end position="24"/>
    </location>
</feature>